<organism evidence="2 3">
    <name type="scientific">Kouleothrix aurantiaca</name>
    <dbReference type="NCBI Taxonomy" id="186479"/>
    <lineage>
        <taxon>Bacteria</taxon>
        <taxon>Bacillati</taxon>
        <taxon>Chloroflexota</taxon>
        <taxon>Chloroflexia</taxon>
        <taxon>Chloroflexales</taxon>
        <taxon>Roseiflexineae</taxon>
        <taxon>Roseiflexaceae</taxon>
        <taxon>Kouleothrix</taxon>
    </lineage>
</organism>
<dbReference type="EMBL" id="LJCR01000578">
    <property type="protein sequence ID" value="KPV52346.1"/>
    <property type="molecule type" value="Genomic_DNA"/>
</dbReference>
<dbReference type="Proteomes" id="UP000050509">
    <property type="component" value="Unassembled WGS sequence"/>
</dbReference>
<dbReference type="Gene3D" id="1.20.5.2050">
    <property type="match status" value="1"/>
</dbReference>
<accession>A0A0P9HCU2</accession>
<comment type="caution">
    <text evidence="2">The sequence shown here is derived from an EMBL/GenBank/DDBJ whole genome shotgun (WGS) entry which is preliminary data.</text>
</comment>
<evidence type="ECO:0000313" key="3">
    <source>
        <dbReference type="Proteomes" id="UP000050509"/>
    </source>
</evidence>
<evidence type="ECO:0000256" key="1">
    <source>
        <dbReference type="SAM" id="MobiDB-lite"/>
    </source>
</evidence>
<protein>
    <submittedName>
        <fullName evidence="2">Uncharacterized protein</fullName>
    </submittedName>
</protein>
<feature type="region of interest" description="Disordered" evidence="1">
    <location>
        <begin position="53"/>
        <end position="77"/>
    </location>
</feature>
<name>A0A0P9HCU2_9CHLR</name>
<gene>
    <name evidence="2" type="ORF">SE17_16060</name>
</gene>
<evidence type="ECO:0000313" key="2">
    <source>
        <dbReference type="EMBL" id="KPV52346.1"/>
    </source>
</evidence>
<proteinExistence type="predicted"/>
<dbReference type="PATRIC" id="fig|186479.3.peg.9120"/>
<dbReference type="AlphaFoldDB" id="A0A0P9HCU2"/>
<reference evidence="2 3" key="1">
    <citation type="submission" date="2015-09" db="EMBL/GenBank/DDBJ databases">
        <title>Draft genome sequence of Kouleothrix aurantiaca JCM 19913.</title>
        <authorList>
            <person name="Hemp J."/>
        </authorList>
    </citation>
    <scope>NUCLEOTIDE SEQUENCE [LARGE SCALE GENOMIC DNA]</scope>
    <source>
        <strain evidence="2 3">COM-B</strain>
    </source>
</reference>
<keyword evidence="3" id="KW-1185">Reference proteome</keyword>
<sequence>MDHPAKRTFGYMVRVAWKGEIHQKFFSDKRCGDRLAALDAAIQWRDRTEQEIGKPRTERMVFGKPGGANPAVGVSRRRENHTEYYEATWLNPEGRVQRTRFSIAKHGERKALRLAMAARQRNERIRYRTPRE</sequence>